<dbReference type="InterPro" id="IPR002816">
    <property type="entry name" value="TraB/PrgY/GumN_fam"/>
</dbReference>
<accession>A0ABW0S7L8</accession>
<proteinExistence type="predicted"/>
<gene>
    <name evidence="2" type="ORF">ACFPO9_26875</name>
</gene>
<sequence>MRRPLFAFLFSLLWLLASTASAAAATERGALFKVSLDGHEMHLFGTLHVGLPEFYPLEPRIAEALGQASTLALELDPAQPQRELLRAVREHGMLDPGAAGYDAMEAQQRALLDKLIEQGRLDASRVMTFKPVLLATLLTLAEYTKQGYRTDLSSEAWLVRQARAQGARVLELESLDRQLSLLDRLAEPDRWRFLDEMMAAIVSGAQRREARNMVQAWRSADREALDAIAARCELDASVSGSFVNRVLLKERNAGLANSLLDLLRREPKTFAAVGVLHLLGSESVPKLLQEKGVQVERIY</sequence>
<name>A0ABW0S7L8_9BURK</name>
<reference evidence="3" key="1">
    <citation type="journal article" date="2019" name="Int. J. Syst. Evol. Microbiol.">
        <title>The Global Catalogue of Microorganisms (GCM) 10K type strain sequencing project: providing services to taxonomists for standard genome sequencing and annotation.</title>
        <authorList>
            <consortium name="The Broad Institute Genomics Platform"/>
            <consortium name="The Broad Institute Genome Sequencing Center for Infectious Disease"/>
            <person name="Wu L."/>
            <person name="Ma J."/>
        </authorList>
    </citation>
    <scope>NUCLEOTIDE SEQUENCE [LARGE SCALE GENOMIC DNA]</scope>
    <source>
        <strain evidence="3">CGMCC 4.5798</strain>
    </source>
</reference>
<dbReference type="Proteomes" id="UP001596086">
    <property type="component" value="Unassembled WGS sequence"/>
</dbReference>
<dbReference type="PANTHER" id="PTHR40590">
    <property type="entry name" value="CYTOPLASMIC PROTEIN-RELATED"/>
    <property type="match status" value="1"/>
</dbReference>
<dbReference type="RefSeq" id="WP_379777353.1">
    <property type="nucleotide sequence ID" value="NZ_JBHSMZ010000026.1"/>
</dbReference>
<dbReference type="CDD" id="cd14789">
    <property type="entry name" value="Tiki"/>
    <property type="match status" value="1"/>
</dbReference>
<keyword evidence="3" id="KW-1185">Reference proteome</keyword>
<comment type="caution">
    <text evidence="2">The sequence shown here is derived from an EMBL/GenBank/DDBJ whole genome shotgun (WGS) entry which is preliminary data.</text>
</comment>
<dbReference type="Pfam" id="PF01963">
    <property type="entry name" value="TraB_PrgY_gumN"/>
    <property type="match status" value="1"/>
</dbReference>
<evidence type="ECO:0000256" key="1">
    <source>
        <dbReference type="SAM" id="SignalP"/>
    </source>
</evidence>
<evidence type="ECO:0000313" key="2">
    <source>
        <dbReference type="EMBL" id="MFC5552157.1"/>
    </source>
</evidence>
<dbReference type="EMBL" id="JBHSMZ010000026">
    <property type="protein sequence ID" value="MFC5552157.1"/>
    <property type="molecule type" value="Genomic_DNA"/>
</dbReference>
<feature type="signal peptide" evidence="1">
    <location>
        <begin position="1"/>
        <end position="22"/>
    </location>
</feature>
<dbReference type="PANTHER" id="PTHR40590:SF1">
    <property type="entry name" value="CYTOPLASMIC PROTEIN"/>
    <property type="match status" value="1"/>
</dbReference>
<evidence type="ECO:0000313" key="3">
    <source>
        <dbReference type="Proteomes" id="UP001596086"/>
    </source>
</evidence>
<organism evidence="2 3">
    <name type="scientific">Massilia aerilata</name>
    <dbReference type="NCBI Taxonomy" id="453817"/>
    <lineage>
        <taxon>Bacteria</taxon>
        <taxon>Pseudomonadati</taxon>
        <taxon>Pseudomonadota</taxon>
        <taxon>Betaproteobacteria</taxon>
        <taxon>Burkholderiales</taxon>
        <taxon>Oxalobacteraceae</taxon>
        <taxon>Telluria group</taxon>
        <taxon>Massilia</taxon>
    </lineage>
</organism>
<keyword evidence="1" id="KW-0732">Signal</keyword>
<dbReference type="InterPro" id="IPR047111">
    <property type="entry name" value="YbaP-like"/>
</dbReference>
<protein>
    <submittedName>
        <fullName evidence="2">TraB/GumN family protein</fullName>
    </submittedName>
</protein>
<feature type="chain" id="PRO_5047107534" evidence="1">
    <location>
        <begin position="23"/>
        <end position="299"/>
    </location>
</feature>